<organism evidence="4 5">
    <name type="scientific">Archangium violaceum Cb vi76</name>
    <dbReference type="NCBI Taxonomy" id="1406225"/>
    <lineage>
        <taxon>Bacteria</taxon>
        <taxon>Pseudomonadati</taxon>
        <taxon>Myxococcota</taxon>
        <taxon>Myxococcia</taxon>
        <taxon>Myxococcales</taxon>
        <taxon>Cystobacterineae</taxon>
        <taxon>Archangiaceae</taxon>
        <taxon>Archangium</taxon>
    </lineage>
</organism>
<dbReference type="EC" id="5.4.99.5" evidence="1"/>
<name>A0A084SJJ1_9BACT</name>
<dbReference type="EMBL" id="JPMI01000280">
    <property type="protein sequence ID" value="KFA88626.1"/>
    <property type="molecule type" value="Genomic_DNA"/>
</dbReference>
<dbReference type="GO" id="GO:0046417">
    <property type="term" value="P:chorismate metabolic process"/>
    <property type="evidence" value="ECO:0007669"/>
    <property type="project" value="InterPro"/>
</dbReference>
<protein>
    <recommendedName>
        <fullName evidence="1">chorismate mutase</fullName>
        <ecNumber evidence="1">5.4.99.5</ecNumber>
    </recommendedName>
</protein>
<dbReference type="InterPro" id="IPR051331">
    <property type="entry name" value="Chorismate_mutase-related"/>
</dbReference>
<proteinExistence type="predicted"/>
<dbReference type="Gene3D" id="1.20.59.10">
    <property type="entry name" value="Chorismate mutase"/>
    <property type="match status" value="1"/>
</dbReference>
<evidence type="ECO:0000259" key="3">
    <source>
        <dbReference type="PROSITE" id="PS51168"/>
    </source>
</evidence>
<accession>A0A084SJJ1</accession>
<dbReference type="SMART" id="SM00830">
    <property type="entry name" value="CM_2"/>
    <property type="match status" value="1"/>
</dbReference>
<comment type="caution">
    <text evidence="4">The sequence shown here is derived from an EMBL/GenBank/DDBJ whole genome shotgun (WGS) entry which is preliminary data.</text>
</comment>
<dbReference type="AlphaFoldDB" id="A0A084SJJ1"/>
<evidence type="ECO:0000256" key="2">
    <source>
        <dbReference type="ARBA" id="ARBA00023235"/>
    </source>
</evidence>
<dbReference type="PANTHER" id="PTHR38041">
    <property type="entry name" value="CHORISMATE MUTASE"/>
    <property type="match status" value="1"/>
</dbReference>
<dbReference type="PROSITE" id="PS51168">
    <property type="entry name" value="CHORISMATE_MUT_2"/>
    <property type="match status" value="1"/>
</dbReference>
<reference evidence="4 5" key="1">
    <citation type="submission" date="2014-07" db="EMBL/GenBank/DDBJ databases">
        <title>Draft Genome Sequence of Gephyronic Acid Producer, Cystobacter violaceus Strain Cb vi76.</title>
        <authorList>
            <person name="Stevens D.C."/>
            <person name="Young J."/>
            <person name="Carmichael R."/>
            <person name="Tan J."/>
            <person name="Taylor R.E."/>
        </authorList>
    </citation>
    <scope>NUCLEOTIDE SEQUENCE [LARGE SCALE GENOMIC DNA]</scope>
    <source>
        <strain evidence="4 5">Cb vi76</strain>
    </source>
</reference>
<evidence type="ECO:0000313" key="4">
    <source>
        <dbReference type="EMBL" id="KFA88626.1"/>
    </source>
</evidence>
<dbReference type="InterPro" id="IPR036979">
    <property type="entry name" value="CM_dom_sf"/>
</dbReference>
<keyword evidence="2" id="KW-0413">Isomerase</keyword>
<evidence type="ECO:0000313" key="5">
    <source>
        <dbReference type="Proteomes" id="UP000028547"/>
    </source>
</evidence>
<dbReference type="InterPro" id="IPR002701">
    <property type="entry name" value="CM_II_prokaryot"/>
</dbReference>
<dbReference type="PANTHER" id="PTHR38041:SF1">
    <property type="entry name" value="CHORISMATE MUTASE"/>
    <property type="match status" value="1"/>
</dbReference>
<dbReference type="RefSeq" id="WP_043408083.1">
    <property type="nucleotide sequence ID" value="NZ_JPMI01000280.1"/>
</dbReference>
<gene>
    <name evidence="4" type="ORF">Q664_40085</name>
</gene>
<dbReference type="SUPFAM" id="SSF48600">
    <property type="entry name" value="Chorismate mutase II"/>
    <property type="match status" value="1"/>
</dbReference>
<evidence type="ECO:0000256" key="1">
    <source>
        <dbReference type="ARBA" id="ARBA00012404"/>
    </source>
</evidence>
<dbReference type="GO" id="GO:0009697">
    <property type="term" value="P:salicylic acid biosynthetic process"/>
    <property type="evidence" value="ECO:0007669"/>
    <property type="project" value="TreeGrafter"/>
</dbReference>
<dbReference type="InterPro" id="IPR036263">
    <property type="entry name" value="Chorismate_II_sf"/>
</dbReference>
<feature type="domain" description="Chorismate mutase" evidence="3">
    <location>
        <begin position="7"/>
        <end position="98"/>
    </location>
</feature>
<sequence length="106" mass="12124">MSDQKPSPEAHPLAGLREQLDAIDVTLVETLARRLQLCGEIALRKREHNIPMMQQGRVEFVKQRCAEMGAARGLDPDFVRRLYTLIIDEACRLEDLLIDEGREQPK</sequence>
<dbReference type="Pfam" id="PF01817">
    <property type="entry name" value="CM_2"/>
    <property type="match status" value="1"/>
</dbReference>
<dbReference type="Proteomes" id="UP000028547">
    <property type="component" value="Unassembled WGS sequence"/>
</dbReference>
<dbReference type="GO" id="GO:0004106">
    <property type="term" value="F:chorismate mutase activity"/>
    <property type="evidence" value="ECO:0007669"/>
    <property type="project" value="UniProtKB-EC"/>
</dbReference>